<sequence length="171" mass="19855">MLPNELFNDPDIFYLYQQFIYKTIIFESVSKVLPDYEEDQSVLKNDGLDYPSLSMKYSCTTNRLTMKIDWVSTSGSFSLATMKVKLHSQPPPTTTYYYWKKNVQEIHKFQQKAKPDENERLSDVLSLIPNQRWTSRDFTPIKIGINGFDLLGQHIFRCALEKGIQVVAING</sequence>
<dbReference type="Gene3D" id="3.40.50.720">
    <property type="entry name" value="NAD(P)-binding Rossmann-like Domain"/>
    <property type="match status" value="1"/>
</dbReference>
<dbReference type="EMBL" id="CAJNOL010005416">
    <property type="protein sequence ID" value="CAF1604755.1"/>
    <property type="molecule type" value="Genomic_DNA"/>
</dbReference>
<keyword evidence="4" id="KW-1185">Reference proteome</keyword>
<evidence type="ECO:0000313" key="4">
    <source>
        <dbReference type="Proteomes" id="UP000663870"/>
    </source>
</evidence>
<evidence type="ECO:0000313" key="2">
    <source>
        <dbReference type="EMBL" id="CAF1604755.1"/>
    </source>
</evidence>
<accession>A0A815HVW8</accession>
<dbReference type="Proteomes" id="UP000663854">
    <property type="component" value="Unassembled WGS sequence"/>
</dbReference>
<dbReference type="EMBL" id="CAJNOH010004025">
    <property type="protein sequence ID" value="CAF1357034.1"/>
    <property type="molecule type" value="Genomic_DNA"/>
</dbReference>
<organism evidence="1 3">
    <name type="scientific">Rotaria sordida</name>
    <dbReference type="NCBI Taxonomy" id="392033"/>
    <lineage>
        <taxon>Eukaryota</taxon>
        <taxon>Metazoa</taxon>
        <taxon>Spiralia</taxon>
        <taxon>Gnathifera</taxon>
        <taxon>Rotifera</taxon>
        <taxon>Eurotatoria</taxon>
        <taxon>Bdelloidea</taxon>
        <taxon>Philodinida</taxon>
        <taxon>Philodinidae</taxon>
        <taxon>Rotaria</taxon>
    </lineage>
</organism>
<comment type="caution">
    <text evidence="1">The sequence shown here is derived from an EMBL/GenBank/DDBJ whole genome shotgun (WGS) entry which is preliminary data.</text>
</comment>
<dbReference type="AlphaFoldDB" id="A0A815HVW8"/>
<proteinExistence type="predicted"/>
<gene>
    <name evidence="2" type="ORF">JXQ802_LOCUS48723</name>
    <name evidence="1" type="ORF">PYM288_LOCUS32687</name>
</gene>
<protein>
    <submittedName>
        <fullName evidence="1">Uncharacterized protein</fullName>
    </submittedName>
</protein>
<evidence type="ECO:0000313" key="3">
    <source>
        <dbReference type="Proteomes" id="UP000663854"/>
    </source>
</evidence>
<reference evidence="1" key="1">
    <citation type="submission" date="2021-02" db="EMBL/GenBank/DDBJ databases">
        <authorList>
            <person name="Nowell W R."/>
        </authorList>
    </citation>
    <scope>NUCLEOTIDE SEQUENCE</scope>
</reference>
<dbReference type="Proteomes" id="UP000663870">
    <property type="component" value="Unassembled WGS sequence"/>
</dbReference>
<evidence type="ECO:0000313" key="1">
    <source>
        <dbReference type="EMBL" id="CAF1357034.1"/>
    </source>
</evidence>
<name>A0A815HVW8_9BILA</name>